<keyword evidence="5" id="KW-0965">Cell junction</keyword>
<dbReference type="PANTHER" id="PTHR14399:SF5">
    <property type="entry name" value="CELL JUNCTION PROTEIN VAB-9"/>
    <property type="match status" value="1"/>
</dbReference>
<feature type="transmembrane region" description="Helical" evidence="8">
    <location>
        <begin position="110"/>
        <end position="130"/>
    </location>
</feature>
<comment type="caution">
    <text evidence="9">The sequence shown here is derived from an EMBL/GenBank/DDBJ whole genome shotgun (WGS) entry which is preliminary data.</text>
</comment>
<comment type="subcellular location">
    <subcellularLocation>
        <location evidence="2">Cell junction</location>
    </subcellularLocation>
    <subcellularLocation>
        <location evidence="1">Membrane</location>
        <topology evidence="1">Multi-pass membrane protein</topology>
    </subcellularLocation>
</comment>
<evidence type="ECO:0000256" key="3">
    <source>
        <dbReference type="ARBA" id="ARBA00008691"/>
    </source>
</evidence>
<name>A0ABD3WFR0_SINWO</name>
<dbReference type="Proteomes" id="UP001634394">
    <property type="component" value="Unassembled WGS sequence"/>
</dbReference>
<dbReference type="InterPro" id="IPR004031">
    <property type="entry name" value="PMP22/EMP/MP20/Claudin"/>
</dbReference>
<keyword evidence="4 8" id="KW-0812">Transmembrane</keyword>
<evidence type="ECO:0000256" key="1">
    <source>
        <dbReference type="ARBA" id="ARBA00004141"/>
    </source>
</evidence>
<feature type="transmembrane region" description="Helical" evidence="8">
    <location>
        <begin position="77"/>
        <end position="98"/>
    </location>
</feature>
<evidence type="ECO:0000256" key="6">
    <source>
        <dbReference type="ARBA" id="ARBA00022989"/>
    </source>
</evidence>
<evidence type="ECO:0000256" key="2">
    <source>
        <dbReference type="ARBA" id="ARBA00004282"/>
    </source>
</evidence>
<protein>
    <submittedName>
        <fullName evidence="9">Uncharacterized protein</fullName>
    </submittedName>
</protein>
<gene>
    <name evidence="9" type="ORF">ACJMK2_035981</name>
</gene>
<dbReference type="GO" id="GO:0070161">
    <property type="term" value="C:anchoring junction"/>
    <property type="evidence" value="ECO:0007669"/>
    <property type="project" value="UniProtKB-SubCell"/>
</dbReference>
<keyword evidence="6 8" id="KW-1133">Transmembrane helix</keyword>
<organism evidence="9 10">
    <name type="scientific">Sinanodonta woodiana</name>
    <name type="common">Chinese pond mussel</name>
    <name type="synonym">Anodonta woodiana</name>
    <dbReference type="NCBI Taxonomy" id="1069815"/>
    <lineage>
        <taxon>Eukaryota</taxon>
        <taxon>Metazoa</taxon>
        <taxon>Spiralia</taxon>
        <taxon>Lophotrochozoa</taxon>
        <taxon>Mollusca</taxon>
        <taxon>Bivalvia</taxon>
        <taxon>Autobranchia</taxon>
        <taxon>Heteroconchia</taxon>
        <taxon>Palaeoheterodonta</taxon>
        <taxon>Unionida</taxon>
        <taxon>Unionoidea</taxon>
        <taxon>Unionidae</taxon>
        <taxon>Unioninae</taxon>
        <taxon>Sinanodonta</taxon>
    </lineage>
</organism>
<evidence type="ECO:0000256" key="5">
    <source>
        <dbReference type="ARBA" id="ARBA00022949"/>
    </source>
</evidence>
<dbReference type="GO" id="GO:0016020">
    <property type="term" value="C:membrane"/>
    <property type="evidence" value="ECO:0007669"/>
    <property type="project" value="UniProtKB-SubCell"/>
</dbReference>
<dbReference type="EMBL" id="JBJQND010000006">
    <property type="protein sequence ID" value="KAL3872780.1"/>
    <property type="molecule type" value="Genomic_DNA"/>
</dbReference>
<dbReference type="Gene3D" id="1.20.140.150">
    <property type="match status" value="1"/>
</dbReference>
<evidence type="ECO:0000313" key="9">
    <source>
        <dbReference type="EMBL" id="KAL3872780.1"/>
    </source>
</evidence>
<reference evidence="9 10" key="1">
    <citation type="submission" date="2024-11" db="EMBL/GenBank/DDBJ databases">
        <title>Chromosome-level genome assembly of the freshwater bivalve Anodonta woodiana.</title>
        <authorList>
            <person name="Chen X."/>
        </authorList>
    </citation>
    <scope>NUCLEOTIDE SEQUENCE [LARGE SCALE GENOMIC DNA]</scope>
    <source>
        <strain evidence="9">MN2024</strain>
        <tissue evidence="9">Gills</tissue>
    </source>
</reference>
<evidence type="ECO:0000256" key="7">
    <source>
        <dbReference type="ARBA" id="ARBA00023136"/>
    </source>
</evidence>
<dbReference type="PANTHER" id="PTHR14399">
    <property type="entry name" value="P53-INDUCED PROTEIN RELATED"/>
    <property type="match status" value="1"/>
</dbReference>
<sequence>MGVVEGFKSASLFAKISFVLLVVAALFTSIAFTCTGWAKNDAGFHYGLWRLCGENVYNPGCVQLDGWGVDWYAATQALVSFGFFGIWVALILVSLAMFSGTFKGNKEVAIAAAIVCILTGVLYLIGVIVFGVKFDEYFISRNSVTLVNYSLSYCFGLSIVALVFEIVAGVLMILDGKGGGGGTKPSA</sequence>
<comment type="similarity">
    <text evidence="3">Belongs to the TMEM47 family.</text>
</comment>
<keyword evidence="10" id="KW-1185">Reference proteome</keyword>
<keyword evidence="7 8" id="KW-0472">Membrane</keyword>
<proteinExistence type="inferred from homology"/>
<feature type="transmembrane region" description="Helical" evidence="8">
    <location>
        <begin position="12"/>
        <end position="38"/>
    </location>
</feature>
<feature type="transmembrane region" description="Helical" evidence="8">
    <location>
        <begin position="150"/>
        <end position="174"/>
    </location>
</feature>
<dbReference type="InterPro" id="IPR015664">
    <property type="entry name" value="P53_induced"/>
</dbReference>
<evidence type="ECO:0000256" key="8">
    <source>
        <dbReference type="SAM" id="Phobius"/>
    </source>
</evidence>
<accession>A0ABD3WFR0</accession>
<evidence type="ECO:0000256" key="4">
    <source>
        <dbReference type="ARBA" id="ARBA00022692"/>
    </source>
</evidence>
<evidence type="ECO:0000313" key="10">
    <source>
        <dbReference type="Proteomes" id="UP001634394"/>
    </source>
</evidence>
<dbReference type="Pfam" id="PF00822">
    <property type="entry name" value="PMP22_Claudin"/>
    <property type="match status" value="1"/>
</dbReference>
<dbReference type="AlphaFoldDB" id="A0ABD3WFR0"/>